<gene>
    <name evidence="1" type="ORF">RISK_001028</name>
</gene>
<evidence type="ECO:0000313" key="1">
    <source>
        <dbReference type="EMBL" id="KLU07227.1"/>
    </source>
</evidence>
<sequence length="67" mass="7425">MIMPVPVKALFLGEDSEAGRQESFRIWTLSESVVAPTYNRGERPNGSHDCARSFLPTCLHLGRKHGA</sequence>
<protein>
    <submittedName>
        <fullName evidence="1">Uncharacterized protein</fullName>
    </submittedName>
</protein>
<keyword evidence="2" id="KW-1185">Reference proteome</keyword>
<reference evidence="1" key="1">
    <citation type="submission" date="2015-05" db="EMBL/GenBank/DDBJ databases">
        <title>Permanent draft genome of Rhodopirellula islandicus K833.</title>
        <authorList>
            <person name="Kizina J."/>
            <person name="Richter M."/>
            <person name="Glockner F.O."/>
            <person name="Harder J."/>
        </authorList>
    </citation>
    <scope>NUCLEOTIDE SEQUENCE [LARGE SCALE GENOMIC DNA]</scope>
    <source>
        <strain evidence="1">K833</strain>
    </source>
</reference>
<dbReference type="PATRIC" id="fig|595434.4.peg.987"/>
<organism evidence="1 2">
    <name type="scientific">Rhodopirellula islandica</name>
    <dbReference type="NCBI Taxonomy" id="595434"/>
    <lineage>
        <taxon>Bacteria</taxon>
        <taxon>Pseudomonadati</taxon>
        <taxon>Planctomycetota</taxon>
        <taxon>Planctomycetia</taxon>
        <taxon>Pirellulales</taxon>
        <taxon>Pirellulaceae</taxon>
        <taxon>Rhodopirellula</taxon>
    </lineage>
</organism>
<dbReference type="Proteomes" id="UP000036367">
    <property type="component" value="Unassembled WGS sequence"/>
</dbReference>
<dbReference type="STRING" id="595434.RISK_001028"/>
<proteinExistence type="predicted"/>
<dbReference type="AlphaFoldDB" id="A0A0J1BL40"/>
<dbReference type="EMBL" id="LECT01000007">
    <property type="protein sequence ID" value="KLU07227.1"/>
    <property type="molecule type" value="Genomic_DNA"/>
</dbReference>
<comment type="caution">
    <text evidence="1">The sequence shown here is derived from an EMBL/GenBank/DDBJ whole genome shotgun (WGS) entry which is preliminary data.</text>
</comment>
<evidence type="ECO:0000313" key="2">
    <source>
        <dbReference type="Proteomes" id="UP000036367"/>
    </source>
</evidence>
<accession>A0A0J1BL40</accession>
<name>A0A0J1BL40_RHOIS</name>